<keyword evidence="4 6" id="KW-0472">Membrane</keyword>
<feature type="compositionally biased region" description="Basic and acidic residues" evidence="5">
    <location>
        <begin position="435"/>
        <end position="451"/>
    </location>
</feature>
<keyword evidence="3 6" id="KW-1133">Transmembrane helix</keyword>
<accession>M2LVY8</accession>
<evidence type="ECO:0000256" key="1">
    <source>
        <dbReference type="ARBA" id="ARBA00004141"/>
    </source>
</evidence>
<feature type="compositionally biased region" description="Basic and acidic residues" evidence="5">
    <location>
        <begin position="1"/>
        <end position="10"/>
    </location>
</feature>
<dbReference type="PANTHER" id="PTHR28304">
    <property type="entry name" value="PEROXISOMAL MEMBRANE PROTEIN PEX29"/>
    <property type="match status" value="1"/>
</dbReference>
<dbReference type="GO" id="GO:0005778">
    <property type="term" value="C:peroxisomal membrane"/>
    <property type="evidence" value="ECO:0007669"/>
    <property type="project" value="TreeGrafter"/>
</dbReference>
<dbReference type="PANTHER" id="PTHR28304:SF2">
    <property type="entry name" value="PEROXISOMAL MEMBRANE PROTEIN PEX29"/>
    <property type="match status" value="1"/>
</dbReference>
<proteinExistence type="predicted"/>
<evidence type="ECO:0000313" key="9">
    <source>
        <dbReference type="Proteomes" id="UP000011761"/>
    </source>
</evidence>
<evidence type="ECO:0000256" key="2">
    <source>
        <dbReference type="ARBA" id="ARBA00022692"/>
    </source>
</evidence>
<feature type="region of interest" description="Disordered" evidence="5">
    <location>
        <begin position="1"/>
        <end position="49"/>
    </location>
</feature>
<dbReference type="OrthoDB" id="545683at2759"/>
<feature type="compositionally biased region" description="Basic and acidic residues" evidence="5">
    <location>
        <begin position="20"/>
        <end position="32"/>
    </location>
</feature>
<organism evidence="8 9">
    <name type="scientific">Baudoinia panamericana (strain UAMH 10762)</name>
    <name type="common">Angels' share fungus</name>
    <name type="synonym">Baudoinia compniacensis (strain UAMH 10762)</name>
    <dbReference type="NCBI Taxonomy" id="717646"/>
    <lineage>
        <taxon>Eukaryota</taxon>
        <taxon>Fungi</taxon>
        <taxon>Dikarya</taxon>
        <taxon>Ascomycota</taxon>
        <taxon>Pezizomycotina</taxon>
        <taxon>Dothideomycetes</taxon>
        <taxon>Dothideomycetidae</taxon>
        <taxon>Mycosphaerellales</taxon>
        <taxon>Teratosphaeriaceae</taxon>
        <taxon>Baudoinia</taxon>
    </lineage>
</organism>
<sequence>MTGEVAHRDAAIPAVSLPSKPDKQPATDETKMEMGNPQDKLQQNGSSEARQSLQDRFFNGVLAQIIPTNDDSSNDVPESKKARGMRTSVDRPGFSIPLMSTNFRRFNARIGVVFVLQNRIIRLLTWHHATATLSFLAVYTLLCLQPRLLPAMPIIGLLLWIMMPSFLARHPAPADDTRIEWMFHGPPVAPPSRVRPAPELSKDFFRNMRDLQNSMDDYSRLHDAANEYITPYTNFSDEATSSALYMTLFVVGCTVLVGSSVVPWRLIALIAGWTATLFGHPELQKGLFSSDLRSNLWRRIDMLQVHVKNLIDADILLDSPSEMRQVEIFELQKYHVYSDTWEPWLFSPSPFEPLSAPRIADARAKGTQFFDDVQAPQGWSWKDKKWSLDLAGREWVEQRMITGVEVEMEGERWVYDLPAEAVDSLQSPTKRKQKERTSKDTPKDGWEEGTRLAAHGEWRRRRWVRVVERKALPRSEQPR</sequence>
<name>M2LVY8_BAUPA</name>
<dbReference type="OMA" id="QNCMDDF"/>
<keyword evidence="9" id="KW-1185">Reference proteome</keyword>
<evidence type="ECO:0000259" key="7">
    <source>
        <dbReference type="Pfam" id="PF06398"/>
    </source>
</evidence>
<protein>
    <recommendedName>
        <fullName evidence="7">TECPR1-like DysF domain-containing protein</fullName>
    </recommendedName>
</protein>
<dbReference type="AlphaFoldDB" id="M2LVY8"/>
<dbReference type="KEGG" id="bcom:BAUCODRAFT_145847"/>
<feature type="transmembrane region" description="Helical" evidence="6">
    <location>
        <begin position="123"/>
        <end position="142"/>
    </location>
</feature>
<keyword evidence="2 6" id="KW-0812">Transmembrane</keyword>
<evidence type="ECO:0000256" key="3">
    <source>
        <dbReference type="ARBA" id="ARBA00022989"/>
    </source>
</evidence>
<comment type="subcellular location">
    <subcellularLocation>
        <location evidence="1">Membrane</location>
        <topology evidence="1">Multi-pass membrane protein</topology>
    </subcellularLocation>
</comment>
<dbReference type="GO" id="GO:0007031">
    <property type="term" value="P:peroxisome organization"/>
    <property type="evidence" value="ECO:0007669"/>
    <property type="project" value="UniProtKB-ARBA"/>
</dbReference>
<evidence type="ECO:0000256" key="5">
    <source>
        <dbReference type="SAM" id="MobiDB-lite"/>
    </source>
</evidence>
<dbReference type="Proteomes" id="UP000011761">
    <property type="component" value="Unassembled WGS sequence"/>
</dbReference>
<evidence type="ECO:0000256" key="4">
    <source>
        <dbReference type="ARBA" id="ARBA00023136"/>
    </source>
</evidence>
<evidence type="ECO:0000256" key="6">
    <source>
        <dbReference type="SAM" id="Phobius"/>
    </source>
</evidence>
<evidence type="ECO:0000313" key="8">
    <source>
        <dbReference type="EMBL" id="EMC98827.1"/>
    </source>
</evidence>
<dbReference type="GeneID" id="19108633"/>
<dbReference type="eggNOG" id="ENOG502QQTF">
    <property type="taxonomic scope" value="Eukaryota"/>
</dbReference>
<feature type="domain" description="TECPR1-like DysF" evidence="7">
    <location>
        <begin position="92"/>
        <end position="465"/>
    </location>
</feature>
<gene>
    <name evidence="8" type="ORF">BAUCODRAFT_145847</name>
</gene>
<feature type="region of interest" description="Disordered" evidence="5">
    <location>
        <begin position="68"/>
        <end position="87"/>
    </location>
</feature>
<feature type="transmembrane region" description="Helical" evidence="6">
    <location>
        <begin position="148"/>
        <end position="168"/>
    </location>
</feature>
<dbReference type="InterPro" id="IPR010482">
    <property type="entry name" value="TECPR1-like_DysF"/>
</dbReference>
<dbReference type="Pfam" id="PF06398">
    <property type="entry name" value="Pex24p"/>
    <property type="match status" value="1"/>
</dbReference>
<reference evidence="8 9" key="1">
    <citation type="journal article" date="2012" name="PLoS Pathog.">
        <title>Diverse lifestyles and strategies of plant pathogenesis encoded in the genomes of eighteen Dothideomycetes fungi.</title>
        <authorList>
            <person name="Ohm R.A."/>
            <person name="Feau N."/>
            <person name="Henrissat B."/>
            <person name="Schoch C.L."/>
            <person name="Horwitz B.A."/>
            <person name="Barry K.W."/>
            <person name="Condon B.J."/>
            <person name="Copeland A.C."/>
            <person name="Dhillon B."/>
            <person name="Glaser F."/>
            <person name="Hesse C.N."/>
            <person name="Kosti I."/>
            <person name="LaButti K."/>
            <person name="Lindquist E.A."/>
            <person name="Lucas S."/>
            <person name="Salamov A.A."/>
            <person name="Bradshaw R.E."/>
            <person name="Ciuffetti L."/>
            <person name="Hamelin R.C."/>
            <person name="Kema G.H.J."/>
            <person name="Lawrence C."/>
            <person name="Scott J.A."/>
            <person name="Spatafora J.W."/>
            <person name="Turgeon B.G."/>
            <person name="de Wit P.J.G.M."/>
            <person name="Zhong S."/>
            <person name="Goodwin S.B."/>
            <person name="Grigoriev I.V."/>
        </authorList>
    </citation>
    <scope>NUCLEOTIDE SEQUENCE [LARGE SCALE GENOMIC DNA]</scope>
    <source>
        <strain evidence="8 9">UAMH 10762</strain>
    </source>
</reference>
<dbReference type="HOGENOM" id="CLU_024267_1_0_1"/>
<dbReference type="InterPro" id="IPR052816">
    <property type="entry name" value="Peroxisomal_Membrane_PEX28-32"/>
</dbReference>
<dbReference type="EMBL" id="KB445552">
    <property type="protein sequence ID" value="EMC98827.1"/>
    <property type="molecule type" value="Genomic_DNA"/>
</dbReference>
<feature type="region of interest" description="Disordered" evidence="5">
    <location>
        <begin position="425"/>
        <end position="451"/>
    </location>
</feature>
<feature type="compositionally biased region" description="Polar residues" evidence="5">
    <location>
        <begin position="39"/>
        <end position="49"/>
    </location>
</feature>
<feature type="transmembrane region" description="Helical" evidence="6">
    <location>
        <begin position="243"/>
        <end position="264"/>
    </location>
</feature>
<dbReference type="STRING" id="717646.M2LVY8"/>
<dbReference type="RefSeq" id="XP_007673965.1">
    <property type="nucleotide sequence ID" value="XM_007675775.1"/>
</dbReference>